<dbReference type="SUPFAM" id="SSF51735">
    <property type="entry name" value="NAD(P)-binding Rossmann-fold domains"/>
    <property type="match status" value="1"/>
</dbReference>
<dbReference type="GO" id="GO:0016491">
    <property type="term" value="F:oxidoreductase activity"/>
    <property type="evidence" value="ECO:0007669"/>
    <property type="project" value="UniProtKB-KW"/>
</dbReference>
<organism evidence="3">
    <name type="scientific">hydrothermal vent metagenome</name>
    <dbReference type="NCBI Taxonomy" id="652676"/>
    <lineage>
        <taxon>unclassified sequences</taxon>
        <taxon>metagenomes</taxon>
        <taxon>ecological metagenomes</taxon>
    </lineage>
</organism>
<dbReference type="AlphaFoldDB" id="A0A3B0ZBU7"/>
<reference evidence="3" key="1">
    <citation type="submission" date="2018-06" db="EMBL/GenBank/DDBJ databases">
        <authorList>
            <person name="Zhirakovskaya E."/>
        </authorList>
    </citation>
    <scope>NUCLEOTIDE SEQUENCE</scope>
</reference>
<dbReference type="InterPro" id="IPR036291">
    <property type="entry name" value="NAD(P)-bd_dom_sf"/>
</dbReference>
<keyword evidence="2" id="KW-0560">Oxidoreductase</keyword>
<dbReference type="InterPro" id="IPR002347">
    <property type="entry name" value="SDR_fam"/>
</dbReference>
<dbReference type="PRINTS" id="PR00081">
    <property type="entry name" value="GDHRDH"/>
</dbReference>
<evidence type="ECO:0008006" key="4">
    <source>
        <dbReference type="Google" id="ProtNLM"/>
    </source>
</evidence>
<dbReference type="EMBL" id="UOFR01000007">
    <property type="protein sequence ID" value="VAW90875.1"/>
    <property type="molecule type" value="Genomic_DNA"/>
</dbReference>
<comment type="similarity">
    <text evidence="1">Belongs to the short-chain dehydrogenases/reductases (SDR) family.</text>
</comment>
<accession>A0A3B0ZBU7</accession>
<dbReference type="Pfam" id="PF00106">
    <property type="entry name" value="adh_short"/>
    <property type="match status" value="1"/>
</dbReference>
<evidence type="ECO:0000256" key="1">
    <source>
        <dbReference type="ARBA" id="ARBA00006484"/>
    </source>
</evidence>
<evidence type="ECO:0000313" key="3">
    <source>
        <dbReference type="EMBL" id="VAW90875.1"/>
    </source>
</evidence>
<protein>
    <recommendedName>
        <fullName evidence="4">Oxidoreductase, short-chain dehydrogenase/reductase family</fullName>
    </recommendedName>
</protein>
<evidence type="ECO:0000256" key="2">
    <source>
        <dbReference type="ARBA" id="ARBA00023002"/>
    </source>
</evidence>
<dbReference type="Gene3D" id="3.40.50.720">
    <property type="entry name" value="NAD(P)-binding Rossmann-like Domain"/>
    <property type="match status" value="1"/>
</dbReference>
<dbReference type="PANTHER" id="PTHR42901">
    <property type="entry name" value="ALCOHOL DEHYDROGENASE"/>
    <property type="match status" value="1"/>
</dbReference>
<gene>
    <name evidence="3" type="ORF">MNBD_GAMMA21-609</name>
</gene>
<proteinExistence type="inferred from homology"/>
<dbReference type="PANTHER" id="PTHR42901:SF1">
    <property type="entry name" value="ALCOHOL DEHYDROGENASE"/>
    <property type="match status" value="1"/>
</dbReference>
<name>A0A3B0ZBU7_9ZZZZ</name>
<sequence>MTSKTISITDYSPAEDALHDKTILITGATDELGHSLSIELAKLGATIILLDKSVKNLETVYDDIEKNGGPQPAIFPMDLETAGEQDYLTLTQAIADNFQQLDGLILNHAVLGQHSPVTHTDFAQWERALKINLTANFLLLKHGSSMLNQAEQASCVYVSDQVAQQGRAYWATYSSPKAACLNLIETIAEEWETNTSIRLNTLDPGAINTTLRRQAFPGIDPSQHLTPESGTKAFVYFMDPGISWPNGKHFRWSSADQTLTEI</sequence>